<protein>
    <submittedName>
        <fullName evidence="1">Uncharacterized protein</fullName>
    </submittedName>
</protein>
<proteinExistence type="predicted"/>
<dbReference type="EMBL" id="BAAAPW010000001">
    <property type="protein sequence ID" value="GAA2021782.1"/>
    <property type="molecule type" value="Genomic_DNA"/>
</dbReference>
<reference evidence="1 2" key="1">
    <citation type="journal article" date="2019" name="Int. J. Syst. Evol. Microbiol.">
        <title>The Global Catalogue of Microorganisms (GCM) 10K type strain sequencing project: providing services to taxonomists for standard genome sequencing and annotation.</title>
        <authorList>
            <consortium name="The Broad Institute Genomics Platform"/>
            <consortium name="The Broad Institute Genome Sequencing Center for Infectious Disease"/>
            <person name="Wu L."/>
            <person name="Ma J."/>
        </authorList>
    </citation>
    <scope>NUCLEOTIDE SEQUENCE [LARGE SCALE GENOMIC DNA]</scope>
    <source>
        <strain evidence="1 2">JCM 15672</strain>
    </source>
</reference>
<name>A0ABN2TVZ1_9MICO</name>
<gene>
    <name evidence="1" type="ORF">GCM10009819_00380</name>
</gene>
<evidence type="ECO:0000313" key="2">
    <source>
        <dbReference type="Proteomes" id="UP001501196"/>
    </source>
</evidence>
<sequence length="280" mass="31161">MEIADAVKSIPDEQRQLRDQAEQLLALGAARGRSLVERHHAFVKLRGVSNWDVARKPAHQGLVLATIAQTWWNRREEVAPARNSYASYRVIRYERRYVLPGGKGFGPMRTTYERVIEATEDGLSEFRTMAAFHWSSGPDPAYSLMTDGQLGIENSRADQIDGNPGTRMDIVVKFAPMKAGDMRTISILREQQLELGDIGEPGDDTLLYVAPDFQVDELAISVRFGEGLAARTVETFANARINDLRALAVRSGTLRVVDGVAAQTWQKPLIGRASGLRILW</sequence>
<organism evidence="1 2">
    <name type="scientific">Agromyces tropicus</name>
    <dbReference type="NCBI Taxonomy" id="555371"/>
    <lineage>
        <taxon>Bacteria</taxon>
        <taxon>Bacillati</taxon>
        <taxon>Actinomycetota</taxon>
        <taxon>Actinomycetes</taxon>
        <taxon>Micrococcales</taxon>
        <taxon>Microbacteriaceae</taxon>
        <taxon>Agromyces</taxon>
    </lineage>
</organism>
<keyword evidence="2" id="KW-1185">Reference proteome</keyword>
<dbReference type="Proteomes" id="UP001501196">
    <property type="component" value="Unassembled WGS sequence"/>
</dbReference>
<comment type="caution">
    <text evidence="1">The sequence shown here is derived from an EMBL/GenBank/DDBJ whole genome shotgun (WGS) entry which is preliminary data.</text>
</comment>
<evidence type="ECO:0000313" key="1">
    <source>
        <dbReference type="EMBL" id="GAA2021782.1"/>
    </source>
</evidence>
<accession>A0ABN2TVZ1</accession>